<dbReference type="PANTHER" id="PTHR43433">
    <property type="entry name" value="HYDROLASE, ALPHA/BETA FOLD FAMILY PROTEIN"/>
    <property type="match status" value="1"/>
</dbReference>
<dbReference type="InterPro" id="IPR005945">
    <property type="entry name" value="Pro_imino_pep"/>
</dbReference>
<dbReference type="GO" id="GO:0006508">
    <property type="term" value="P:proteolysis"/>
    <property type="evidence" value="ECO:0007669"/>
    <property type="project" value="InterPro"/>
</dbReference>
<evidence type="ECO:0000256" key="2">
    <source>
        <dbReference type="ARBA" id="ARBA00022801"/>
    </source>
</evidence>
<evidence type="ECO:0000313" key="5">
    <source>
        <dbReference type="Proteomes" id="UP001383192"/>
    </source>
</evidence>
<dbReference type="AlphaFoldDB" id="A0AAW0BTD6"/>
<evidence type="ECO:0000256" key="1">
    <source>
        <dbReference type="ARBA" id="ARBA00010088"/>
    </source>
</evidence>
<accession>A0AAW0BTD6</accession>
<dbReference type="InterPro" id="IPR029058">
    <property type="entry name" value="AB_hydrolase_fold"/>
</dbReference>
<keyword evidence="2" id="KW-0378">Hydrolase</keyword>
<gene>
    <name evidence="4" type="ORF">VNI00_014615</name>
</gene>
<comment type="similarity">
    <text evidence="1">Belongs to the peptidase S33 family.</text>
</comment>
<comment type="caution">
    <text evidence="4">The sequence shown here is derived from an EMBL/GenBank/DDBJ whole genome shotgun (WGS) entry which is preliminary data.</text>
</comment>
<dbReference type="Pfam" id="PF00561">
    <property type="entry name" value="Abhydrolase_1"/>
    <property type="match status" value="1"/>
</dbReference>
<name>A0AAW0BTD6_9AGAR</name>
<keyword evidence="5" id="KW-1185">Reference proteome</keyword>
<dbReference type="PIRSF" id="PIRSF005539">
    <property type="entry name" value="Pept_S33_TRI_F1"/>
    <property type="match status" value="1"/>
</dbReference>
<dbReference type="SUPFAM" id="SSF53474">
    <property type="entry name" value="alpha/beta-Hydrolases"/>
    <property type="match status" value="1"/>
</dbReference>
<dbReference type="Proteomes" id="UP001383192">
    <property type="component" value="Unassembled WGS sequence"/>
</dbReference>
<organism evidence="4 5">
    <name type="scientific">Paramarasmius palmivorus</name>
    <dbReference type="NCBI Taxonomy" id="297713"/>
    <lineage>
        <taxon>Eukaryota</taxon>
        <taxon>Fungi</taxon>
        <taxon>Dikarya</taxon>
        <taxon>Basidiomycota</taxon>
        <taxon>Agaricomycotina</taxon>
        <taxon>Agaricomycetes</taxon>
        <taxon>Agaricomycetidae</taxon>
        <taxon>Agaricales</taxon>
        <taxon>Marasmiineae</taxon>
        <taxon>Marasmiaceae</taxon>
        <taxon>Paramarasmius</taxon>
    </lineage>
</organism>
<dbReference type="InterPro" id="IPR050471">
    <property type="entry name" value="AB_hydrolase"/>
</dbReference>
<dbReference type="GO" id="GO:0008233">
    <property type="term" value="F:peptidase activity"/>
    <property type="evidence" value="ECO:0007669"/>
    <property type="project" value="InterPro"/>
</dbReference>
<proteinExistence type="inferred from homology"/>
<evidence type="ECO:0000259" key="3">
    <source>
        <dbReference type="Pfam" id="PF00561"/>
    </source>
</evidence>
<dbReference type="Gene3D" id="3.40.50.1820">
    <property type="entry name" value="alpha/beta hydrolase"/>
    <property type="match status" value="1"/>
</dbReference>
<reference evidence="4 5" key="1">
    <citation type="submission" date="2024-01" db="EMBL/GenBank/DDBJ databases">
        <title>A draft genome for a cacao thread blight-causing isolate of Paramarasmius palmivorus.</title>
        <authorList>
            <person name="Baruah I.K."/>
            <person name="Bukari Y."/>
            <person name="Amoako-Attah I."/>
            <person name="Meinhardt L.W."/>
            <person name="Bailey B.A."/>
            <person name="Cohen S.P."/>
        </authorList>
    </citation>
    <scope>NUCLEOTIDE SEQUENCE [LARGE SCALE GENOMIC DNA]</scope>
    <source>
        <strain evidence="4 5">GH-12</strain>
    </source>
</reference>
<dbReference type="PRINTS" id="PR00793">
    <property type="entry name" value="PROAMNOPTASE"/>
</dbReference>
<protein>
    <recommendedName>
        <fullName evidence="3">AB hydrolase-1 domain-containing protein</fullName>
    </recommendedName>
</protein>
<dbReference type="EMBL" id="JAYKXP010000084">
    <property type="protein sequence ID" value="KAK7029361.1"/>
    <property type="molecule type" value="Genomic_DNA"/>
</dbReference>
<dbReference type="InterPro" id="IPR002410">
    <property type="entry name" value="Peptidase_S33"/>
</dbReference>
<evidence type="ECO:0000313" key="4">
    <source>
        <dbReference type="EMBL" id="KAK7029361.1"/>
    </source>
</evidence>
<dbReference type="PANTHER" id="PTHR43433:SF5">
    <property type="entry name" value="AB HYDROLASE-1 DOMAIN-CONTAINING PROTEIN"/>
    <property type="match status" value="1"/>
</dbReference>
<dbReference type="InterPro" id="IPR000073">
    <property type="entry name" value="AB_hydrolase_1"/>
</dbReference>
<sequence length="292" mass="32486">MPQVKEGHVEFKAENAPPCSTFYKIIGDLSNGKTPIVALHGGPGVNHEYLLVLADITEAQGNALILYDQMGSGKSTHYPDKMGDTSFWTEDLFLNQLDNVLENLGIQNDYVLCGHSWGGMLASRHAAPADMQLWVTAQNRLRAQLPEAVQDVLTKHEDEGTTDSAEYQTAVGAFYARFLCTMDPMPSEVSAALGEIAKDPNCIFDNTTERNGPSEFHITGPLAKWSILNDAEKICVPTLLINGRLDEAQDDTMRPFFEKIGKVKWVKFAESSHMAHHEERERFMLEVGLFLE</sequence>
<feature type="domain" description="AB hydrolase-1" evidence="3">
    <location>
        <begin position="35"/>
        <end position="279"/>
    </location>
</feature>